<protein>
    <submittedName>
        <fullName evidence="1">Uncharacterized protein</fullName>
    </submittedName>
</protein>
<proteinExistence type="predicted"/>
<gene>
    <name evidence="1" type="ORF">Anapl_02300</name>
</gene>
<accession>R0LSS8</accession>
<sequence length="363" mass="40136">MDFVPNCSESSKPLRTGTICRLSTSWATSAWDQRGMGLCCSSRGQADLWWLPHRAAFTSAASDQTTLAGIVLNHACLHFCSEALDAGQTQKLQIPSRQLFFPSCTRLCALSSARALRGLVVDDEEEEQTVIWGRKRDCRGNAATFLNKRKRQPVTTCQAPSSAGKWTAPAALPRSPFIQRDAHVDKCGDGPFHPFSPDLSQRKTLLVAEFQTHSALQFSYICSRCFISSPHPKQLLLRDNAENLLNQRAGSVPAPTDDSEGNTSLGSEAFLLTLNNLCVLFTDPLGGRLLPVYPRCNLESVPKKRVIWAGGKTLEVGYVQGDECQEMPCALGQSCRWLIARYLDVPEEDKNQNHLTHTDERAE</sequence>
<dbReference type="EMBL" id="KB742418">
    <property type="protein sequence ID" value="EOB08809.1"/>
    <property type="molecule type" value="Genomic_DNA"/>
</dbReference>
<evidence type="ECO:0000313" key="2">
    <source>
        <dbReference type="Proteomes" id="UP000296049"/>
    </source>
</evidence>
<organism evidence="1 2">
    <name type="scientific">Anas platyrhynchos</name>
    <name type="common">Mallard</name>
    <name type="synonym">Anas boschas</name>
    <dbReference type="NCBI Taxonomy" id="8839"/>
    <lineage>
        <taxon>Eukaryota</taxon>
        <taxon>Metazoa</taxon>
        <taxon>Chordata</taxon>
        <taxon>Craniata</taxon>
        <taxon>Vertebrata</taxon>
        <taxon>Euteleostomi</taxon>
        <taxon>Archelosauria</taxon>
        <taxon>Archosauria</taxon>
        <taxon>Dinosauria</taxon>
        <taxon>Saurischia</taxon>
        <taxon>Theropoda</taxon>
        <taxon>Coelurosauria</taxon>
        <taxon>Aves</taxon>
        <taxon>Neognathae</taxon>
        <taxon>Galloanserae</taxon>
        <taxon>Anseriformes</taxon>
        <taxon>Anatidae</taxon>
        <taxon>Anatinae</taxon>
        <taxon>Anas</taxon>
    </lineage>
</organism>
<keyword evidence="2" id="KW-1185">Reference proteome</keyword>
<dbReference type="AlphaFoldDB" id="R0LSS8"/>
<name>R0LSS8_ANAPL</name>
<evidence type="ECO:0000313" key="1">
    <source>
        <dbReference type="EMBL" id="EOB08809.1"/>
    </source>
</evidence>
<dbReference type="Proteomes" id="UP000296049">
    <property type="component" value="Unassembled WGS sequence"/>
</dbReference>
<reference evidence="2" key="1">
    <citation type="journal article" date="2013" name="Nat. Genet.">
        <title>The duck genome and transcriptome provide insight into an avian influenza virus reservoir species.</title>
        <authorList>
            <person name="Huang Y."/>
            <person name="Li Y."/>
            <person name="Burt D.W."/>
            <person name="Chen H."/>
            <person name="Zhang Y."/>
            <person name="Qian W."/>
            <person name="Kim H."/>
            <person name="Gan S."/>
            <person name="Zhao Y."/>
            <person name="Li J."/>
            <person name="Yi K."/>
            <person name="Feng H."/>
            <person name="Zhu P."/>
            <person name="Li B."/>
            <person name="Liu Q."/>
            <person name="Fairley S."/>
            <person name="Magor K.E."/>
            <person name="Du Z."/>
            <person name="Hu X."/>
            <person name="Goodman L."/>
            <person name="Tafer H."/>
            <person name="Vignal A."/>
            <person name="Lee T."/>
            <person name="Kim K.W."/>
            <person name="Sheng Z."/>
            <person name="An Y."/>
            <person name="Searle S."/>
            <person name="Herrero J."/>
            <person name="Groenen M.A."/>
            <person name="Crooijmans R.P."/>
            <person name="Faraut T."/>
            <person name="Cai Q."/>
            <person name="Webster R.G."/>
            <person name="Aldridge J.R."/>
            <person name="Warren W.C."/>
            <person name="Bartschat S."/>
            <person name="Kehr S."/>
            <person name="Marz M."/>
            <person name="Stadler P.F."/>
            <person name="Smith J."/>
            <person name="Kraus R.H."/>
            <person name="Zhao Y."/>
            <person name="Ren L."/>
            <person name="Fei J."/>
            <person name="Morisson M."/>
            <person name="Kaiser P."/>
            <person name="Griffin D.K."/>
            <person name="Rao M."/>
            <person name="Pitel F."/>
            <person name="Wang J."/>
            <person name="Li N."/>
        </authorList>
    </citation>
    <scope>NUCLEOTIDE SEQUENCE [LARGE SCALE GENOMIC DNA]</scope>
</reference>